<feature type="compositionally biased region" description="Basic and acidic residues" evidence="1">
    <location>
        <begin position="25"/>
        <end position="34"/>
    </location>
</feature>
<dbReference type="AlphaFoldDB" id="A0A9W7XJH6"/>
<dbReference type="Proteomes" id="UP001145021">
    <property type="component" value="Unassembled WGS sequence"/>
</dbReference>
<feature type="region of interest" description="Disordered" evidence="1">
    <location>
        <begin position="25"/>
        <end position="92"/>
    </location>
</feature>
<name>A0A9W7XJH6_9FUNG</name>
<keyword evidence="3" id="KW-1185">Reference proteome</keyword>
<evidence type="ECO:0000313" key="2">
    <source>
        <dbReference type="EMBL" id="KAJ1644539.1"/>
    </source>
</evidence>
<dbReference type="Gene3D" id="3.30.10.10">
    <property type="entry name" value="Trypsin Inhibitor V, subunit A"/>
    <property type="match status" value="1"/>
</dbReference>
<proteinExistence type="predicted"/>
<evidence type="ECO:0000313" key="3">
    <source>
        <dbReference type="Proteomes" id="UP001145021"/>
    </source>
</evidence>
<evidence type="ECO:0000256" key="1">
    <source>
        <dbReference type="SAM" id="MobiDB-lite"/>
    </source>
</evidence>
<comment type="caution">
    <text evidence="2">The sequence shown here is derived from an EMBL/GenBank/DDBJ whole genome shotgun (WGS) entry which is preliminary data.</text>
</comment>
<gene>
    <name evidence="2" type="ORF">LPJ64_003785</name>
</gene>
<dbReference type="EMBL" id="JANBOH010000158">
    <property type="protein sequence ID" value="KAJ1644539.1"/>
    <property type="molecule type" value="Genomic_DNA"/>
</dbReference>
<dbReference type="InterPro" id="IPR021719">
    <property type="entry name" value="Prot_inh_I78"/>
</dbReference>
<sequence>MPSAEEQKARVAEWEEKLVGKYLDDDLTDKKQNDLDQASVQPSDATEKEKDNNGDNEAQDIDEQKGMPQQQPELVKLSTLPQPVRVIKPGSRVTRDLRPNRMNVVCDEKGLILKIGFY</sequence>
<protein>
    <submittedName>
        <fullName evidence="2">Uncharacterized protein</fullName>
    </submittedName>
</protein>
<feature type="compositionally biased region" description="Polar residues" evidence="1">
    <location>
        <begin position="35"/>
        <end position="44"/>
    </location>
</feature>
<organism evidence="2 3">
    <name type="scientific">Coemansia asiatica</name>
    <dbReference type="NCBI Taxonomy" id="1052880"/>
    <lineage>
        <taxon>Eukaryota</taxon>
        <taxon>Fungi</taxon>
        <taxon>Fungi incertae sedis</taxon>
        <taxon>Zoopagomycota</taxon>
        <taxon>Kickxellomycotina</taxon>
        <taxon>Kickxellomycetes</taxon>
        <taxon>Kickxellales</taxon>
        <taxon>Kickxellaceae</taxon>
        <taxon>Coemansia</taxon>
    </lineage>
</organism>
<accession>A0A9W7XJH6</accession>
<dbReference type="Pfam" id="PF11720">
    <property type="entry name" value="Inhibitor_I78"/>
    <property type="match status" value="1"/>
</dbReference>
<reference evidence="2" key="1">
    <citation type="submission" date="2022-07" db="EMBL/GenBank/DDBJ databases">
        <title>Phylogenomic reconstructions and comparative analyses of Kickxellomycotina fungi.</title>
        <authorList>
            <person name="Reynolds N.K."/>
            <person name="Stajich J.E."/>
            <person name="Barry K."/>
            <person name="Grigoriev I.V."/>
            <person name="Crous P."/>
            <person name="Smith M.E."/>
        </authorList>
    </citation>
    <scope>NUCLEOTIDE SEQUENCE</scope>
    <source>
        <strain evidence="2">NBRC 105413</strain>
    </source>
</reference>